<dbReference type="EMBL" id="RSCL01000004">
    <property type="protein sequence ID" value="RUT07818.1"/>
    <property type="molecule type" value="Genomic_DNA"/>
</dbReference>
<dbReference type="Gene3D" id="2.30.30.40">
    <property type="entry name" value="SH3 Domains"/>
    <property type="match status" value="1"/>
</dbReference>
<dbReference type="InterPro" id="IPR003646">
    <property type="entry name" value="SH3-like_bac-type"/>
</dbReference>
<reference evidence="3" key="1">
    <citation type="submission" date="2018-12" db="EMBL/GenBank/DDBJ databases">
        <authorList>
            <person name="Will S."/>
            <person name="Neumann-Schaal M."/>
            <person name="Henke P."/>
        </authorList>
    </citation>
    <scope>NUCLEOTIDE SEQUENCE</scope>
    <source>
        <strain evidence="3">PCC 7102</strain>
    </source>
</reference>
<feature type="region of interest" description="Disordered" evidence="1">
    <location>
        <begin position="156"/>
        <end position="178"/>
    </location>
</feature>
<feature type="region of interest" description="Disordered" evidence="1">
    <location>
        <begin position="53"/>
        <end position="108"/>
    </location>
</feature>
<gene>
    <name evidence="3" type="ORF">DSM106972_020780</name>
</gene>
<evidence type="ECO:0000313" key="4">
    <source>
        <dbReference type="Proteomes" id="UP000271624"/>
    </source>
</evidence>
<proteinExistence type="predicted"/>
<dbReference type="OrthoDB" id="573524at2"/>
<dbReference type="RefSeq" id="WP_127080673.1">
    <property type="nucleotide sequence ID" value="NZ_RSCL01000004.1"/>
</dbReference>
<accession>A0A433VNW3</accession>
<protein>
    <recommendedName>
        <fullName evidence="2">SH3b domain-containing protein</fullName>
    </recommendedName>
</protein>
<name>A0A433VNW3_9CYAN</name>
<comment type="caution">
    <text evidence="3">The sequence shown here is derived from an EMBL/GenBank/DDBJ whole genome shotgun (WGS) entry which is preliminary data.</text>
</comment>
<feature type="domain" description="SH3b" evidence="2">
    <location>
        <begin position="106"/>
        <end position="173"/>
    </location>
</feature>
<dbReference type="Proteomes" id="UP000271624">
    <property type="component" value="Unassembled WGS sequence"/>
</dbReference>
<feature type="compositionally biased region" description="Basic and acidic residues" evidence="1">
    <location>
        <begin position="169"/>
        <end position="178"/>
    </location>
</feature>
<evidence type="ECO:0000259" key="2">
    <source>
        <dbReference type="PROSITE" id="PS51781"/>
    </source>
</evidence>
<sequence length="178" mass="19175">MVSNLFKYLLGFILAIAILAGSGVAATLYFVNQSSRLPPKPIYANDEPSVRASAGFTNTKASSNADVTTKPSPADNNKEEEPIAKPTPSPTEKPDSTELKPLPPGAYNARVTWSQGLSLRSEPKADSERVGGAGFNQKVIVIEESEDKVWQKVRVEGSNQEGWVKAGNTKKDEGQDDQ</sequence>
<dbReference type="AlphaFoldDB" id="A0A433VNW3"/>
<reference evidence="3" key="2">
    <citation type="journal article" date="2019" name="Genome Biol. Evol.">
        <title>Day and night: Metabolic profiles and evolutionary relationships of six axenic non-marine cyanobacteria.</title>
        <authorList>
            <person name="Will S.E."/>
            <person name="Henke P."/>
            <person name="Boedeker C."/>
            <person name="Huang S."/>
            <person name="Brinkmann H."/>
            <person name="Rohde M."/>
            <person name="Jarek M."/>
            <person name="Friedl T."/>
            <person name="Seufert S."/>
            <person name="Schumacher M."/>
            <person name="Overmann J."/>
            <person name="Neumann-Schaal M."/>
            <person name="Petersen J."/>
        </authorList>
    </citation>
    <scope>NUCLEOTIDE SEQUENCE [LARGE SCALE GENOMIC DNA]</scope>
    <source>
        <strain evidence="3">PCC 7102</strain>
    </source>
</reference>
<dbReference type="Pfam" id="PF08239">
    <property type="entry name" value="SH3_3"/>
    <property type="match status" value="1"/>
</dbReference>
<organism evidence="3 4">
    <name type="scientific">Dulcicalothrix desertica PCC 7102</name>
    <dbReference type="NCBI Taxonomy" id="232991"/>
    <lineage>
        <taxon>Bacteria</taxon>
        <taxon>Bacillati</taxon>
        <taxon>Cyanobacteriota</taxon>
        <taxon>Cyanophyceae</taxon>
        <taxon>Nostocales</taxon>
        <taxon>Calotrichaceae</taxon>
        <taxon>Dulcicalothrix</taxon>
    </lineage>
</organism>
<feature type="compositionally biased region" description="Polar residues" evidence="1">
    <location>
        <begin position="55"/>
        <end position="75"/>
    </location>
</feature>
<dbReference type="PROSITE" id="PS51781">
    <property type="entry name" value="SH3B"/>
    <property type="match status" value="1"/>
</dbReference>
<keyword evidence="4" id="KW-1185">Reference proteome</keyword>
<evidence type="ECO:0000313" key="3">
    <source>
        <dbReference type="EMBL" id="RUT07818.1"/>
    </source>
</evidence>
<evidence type="ECO:0000256" key="1">
    <source>
        <dbReference type="SAM" id="MobiDB-lite"/>
    </source>
</evidence>